<dbReference type="PANTHER" id="PTHR10126">
    <property type="entry name" value="TATA-BOX BINDING PROTEIN"/>
    <property type="match status" value="1"/>
</dbReference>
<organism evidence="5 6">
    <name type="scientific">Babesia divergens</name>
    <dbReference type="NCBI Taxonomy" id="32595"/>
    <lineage>
        <taxon>Eukaryota</taxon>
        <taxon>Sar</taxon>
        <taxon>Alveolata</taxon>
        <taxon>Apicomplexa</taxon>
        <taxon>Aconoidasida</taxon>
        <taxon>Piroplasmida</taxon>
        <taxon>Babesiidae</taxon>
        <taxon>Babesia</taxon>
    </lineage>
</organism>
<evidence type="ECO:0000256" key="3">
    <source>
        <dbReference type="ARBA" id="ARBA00023163"/>
    </source>
</evidence>
<feature type="region of interest" description="Disordered" evidence="4">
    <location>
        <begin position="261"/>
        <end position="293"/>
    </location>
</feature>
<reference evidence="5" key="2">
    <citation type="submission" date="2021-05" db="EMBL/GenBank/DDBJ databases">
        <authorList>
            <person name="Pain A."/>
        </authorList>
    </citation>
    <scope>NUCLEOTIDE SEQUENCE</scope>
    <source>
        <strain evidence="5">1802A</strain>
    </source>
</reference>
<dbReference type="InterPro" id="IPR012295">
    <property type="entry name" value="TBP_dom_sf"/>
</dbReference>
<keyword evidence="6" id="KW-1185">Reference proteome</keyword>
<dbReference type="GO" id="GO:0006352">
    <property type="term" value="P:DNA-templated transcription initiation"/>
    <property type="evidence" value="ECO:0007669"/>
    <property type="project" value="InterPro"/>
</dbReference>
<name>A0AAD9GAF9_BABDI</name>
<evidence type="ECO:0000313" key="6">
    <source>
        <dbReference type="Proteomes" id="UP001195914"/>
    </source>
</evidence>
<accession>A0AAD9GAF9</accession>
<dbReference type="EMBL" id="JAHBMH010000062">
    <property type="protein sequence ID" value="KAK1934789.1"/>
    <property type="molecule type" value="Genomic_DNA"/>
</dbReference>
<dbReference type="Proteomes" id="UP001195914">
    <property type="component" value="Unassembled WGS sequence"/>
</dbReference>
<dbReference type="Pfam" id="PF00352">
    <property type="entry name" value="TBP"/>
    <property type="match status" value="1"/>
</dbReference>
<sequence>MKLALADAEYTPIVQFASDEFDPGFQLENAPRNAIVVHNISAHADFGVPLNLQDLLTCFNNAIYEPKEFNCVRIDVRVRSLFNAETRRPDSRGYPNIESVPVIDSGKISVVSSTISRRFEKVPYEYFKHYEKIDEYSTMKASVFSNGKVSITGAKSIAAVAIAVEKLCRAIRRRINKNARVISITPTNILAVYNFHSHIILQSLEKSCKGAIYDPFRFAGVRLRVPVPPSVTKYNVRLLILKAFSKFTEKLETICANDDCEESSATDSDSLHTSSEDDGEMTPFVEPHEDTGMPHNMANKTVVDISTKASAASAGRSRTLKNHLHKFLSEVIPSNKRKVYHGNVTNATQPPVASKRLKDSTNNIDSRVWLNNRKPDGGEEAASKEEVVTVNVYTSGNITFTGARSIASIQHALSYVYPHLVANTANNVLQ</sequence>
<dbReference type="Gene3D" id="3.30.310.10">
    <property type="entry name" value="TATA-Binding Protein"/>
    <property type="match status" value="2"/>
</dbReference>
<comment type="similarity">
    <text evidence="1">Belongs to the TBP family.</text>
</comment>
<evidence type="ECO:0000256" key="1">
    <source>
        <dbReference type="ARBA" id="ARBA00005560"/>
    </source>
</evidence>
<dbReference type="GO" id="GO:0003677">
    <property type="term" value="F:DNA binding"/>
    <property type="evidence" value="ECO:0007669"/>
    <property type="project" value="UniProtKB-KW"/>
</dbReference>
<evidence type="ECO:0000256" key="4">
    <source>
        <dbReference type="SAM" id="MobiDB-lite"/>
    </source>
</evidence>
<dbReference type="InterPro" id="IPR000814">
    <property type="entry name" value="TBP"/>
</dbReference>
<gene>
    <name evidence="5" type="ORF">X943_001505</name>
</gene>
<evidence type="ECO:0000256" key="2">
    <source>
        <dbReference type="ARBA" id="ARBA00023125"/>
    </source>
</evidence>
<protein>
    <submittedName>
        <fullName evidence="5">Uncharacterized protein</fullName>
    </submittedName>
</protein>
<proteinExistence type="inferred from homology"/>
<dbReference type="AlphaFoldDB" id="A0AAD9GAF9"/>
<comment type="caution">
    <text evidence="5">The sequence shown here is derived from an EMBL/GenBank/DDBJ whole genome shotgun (WGS) entry which is preliminary data.</text>
</comment>
<reference evidence="5" key="1">
    <citation type="journal article" date="2014" name="Nucleic Acids Res.">
        <title>The evolutionary dynamics of variant antigen genes in Babesia reveal a history of genomic innovation underlying host-parasite interaction.</title>
        <authorList>
            <person name="Jackson A.P."/>
            <person name="Otto T.D."/>
            <person name="Darby A."/>
            <person name="Ramaprasad A."/>
            <person name="Xia D."/>
            <person name="Echaide I.E."/>
            <person name="Farber M."/>
            <person name="Gahlot S."/>
            <person name="Gamble J."/>
            <person name="Gupta D."/>
            <person name="Gupta Y."/>
            <person name="Jackson L."/>
            <person name="Malandrin L."/>
            <person name="Malas T.B."/>
            <person name="Moussa E."/>
            <person name="Nair M."/>
            <person name="Reid A.J."/>
            <person name="Sanders M."/>
            <person name="Sharma J."/>
            <person name="Tracey A."/>
            <person name="Quail M.A."/>
            <person name="Weir W."/>
            <person name="Wastling J.M."/>
            <person name="Hall N."/>
            <person name="Willadsen P."/>
            <person name="Lingelbach K."/>
            <person name="Shiels B."/>
            <person name="Tait A."/>
            <person name="Berriman M."/>
            <person name="Allred D.R."/>
            <person name="Pain A."/>
        </authorList>
    </citation>
    <scope>NUCLEOTIDE SEQUENCE</scope>
    <source>
        <strain evidence="5">1802A</strain>
    </source>
</reference>
<evidence type="ECO:0000313" key="5">
    <source>
        <dbReference type="EMBL" id="KAK1934789.1"/>
    </source>
</evidence>
<dbReference type="SUPFAM" id="SSF55945">
    <property type="entry name" value="TATA-box binding protein-like"/>
    <property type="match status" value="2"/>
</dbReference>
<keyword evidence="3" id="KW-0804">Transcription</keyword>
<keyword evidence="2" id="KW-0238">DNA-binding</keyword>